<gene>
    <name evidence="2" type="ORF">B0T18DRAFT_131399</name>
</gene>
<dbReference type="EMBL" id="JAUKUD010000003">
    <property type="protein sequence ID" value="KAK0750658.1"/>
    <property type="molecule type" value="Genomic_DNA"/>
</dbReference>
<sequence>MAANVNSEVITPRVPKLIRESGPGASSGSSAILELESGPVLPFPFRPLPSRPLRTTRFAGEHGPDENPASFPSHSGKSSNKSFRFSKELERHIARHLKSIAFISIRNLGSEDDAMSNASGRGERSSRRSNPRTDEEASEPSLLVFYDIPPEDRDAMEDATGESHLWAEAPPTGPDSETAGAVDKSAQDVEDEQEPRLIKDPNRRARRSANSFPPTRTMLKPRRPETPTAPLYRTLVGAQSRPPSLSISEVPTTSLVP</sequence>
<name>A0AA40K995_9PEZI</name>
<feature type="compositionally biased region" description="Basic and acidic residues" evidence="1">
    <location>
        <begin position="121"/>
        <end position="135"/>
    </location>
</feature>
<feature type="compositionally biased region" description="Pro residues" evidence="1">
    <location>
        <begin position="41"/>
        <end position="50"/>
    </location>
</feature>
<evidence type="ECO:0000313" key="3">
    <source>
        <dbReference type="Proteomes" id="UP001172155"/>
    </source>
</evidence>
<comment type="caution">
    <text evidence="2">The sequence shown here is derived from an EMBL/GenBank/DDBJ whole genome shotgun (WGS) entry which is preliminary data.</text>
</comment>
<reference evidence="2" key="1">
    <citation type="submission" date="2023-06" db="EMBL/GenBank/DDBJ databases">
        <title>Genome-scale phylogeny and comparative genomics of the fungal order Sordariales.</title>
        <authorList>
            <consortium name="Lawrence Berkeley National Laboratory"/>
            <person name="Hensen N."/>
            <person name="Bonometti L."/>
            <person name="Westerberg I."/>
            <person name="Brannstrom I.O."/>
            <person name="Guillou S."/>
            <person name="Cros-Aarteil S."/>
            <person name="Calhoun S."/>
            <person name="Haridas S."/>
            <person name="Kuo A."/>
            <person name="Mondo S."/>
            <person name="Pangilinan J."/>
            <person name="Riley R."/>
            <person name="LaButti K."/>
            <person name="Andreopoulos B."/>
            <person name="Lipzen A."/>
            <person name="Chen C."/>
            <person name="Yanf M."/>
            <person name="Daum C."/>
            <person name="Ng V."/>
            <person name="Clum A."/>
            <person name="Steindorff A."/>
            <person name="Ohm R."/>
            <person name="Martin F."/>
            <person name="Silar P."/>
            <person name="Natvig D."/>
            <person name="Lalanne C."/>
            <person name="Gautier V."/>
            <person name="Ament-velasquez S.L."/>
            <person name="Kruys A."/>
            <person name="Hutchinson M.I."/>
            <person name="Powell A.J."/>
            <person name="Barry K."/>
            <person name="Miller A.N."/>
            <person name="Grigoriev I.V."/>
            <person name="Debuchy R."/>
            <person name="Gladieux P."/>
            <person name="Thoren M.H."/>
            <person name="Johannesson H."/>
        </authorList>
    </citation>
    <scope>NUCLEOTIDE SEQUENCE</scope>
    <source>
        <strain evidence="2">SMH3187-1</strain>
    </source>
</reference>
<evidence type="ECO:0000313" key="2">
    <source>
        <dbReference type="EMBL" id="KAK0750658.1"/>
    </source>
</evidence>
<accession>A0AA40K995</accession>
<feature type="region of interest" description="Disordered" evidence="1">
    <location>
        <begin position="1"/>
        <end position="83"/>
    </location>
</feature>
<feature type="compositionally biased region" description="Polar residues" evidence="1">
    <location>
        <begin position="70"/>
        <end position="83"/>
    </location>
</feature>
<feature type="compositionally biased region" description="Low complexity" evidence="1">
    <location>
        <begin position="21"/>
        <end position="31"/>
    </location>
</feature>
<feature type="compositionally biased region" description="Basic and acidic residues" evidence="1">
    <location>
        <begin position="194"/>
        <end position="203"/>
    </location>
</feature>
<protein>
    <submittedName>
        <fullName evidence="2">Uncharacterized protein</fullName>
    </submittedName>
</protein>
<feature type="region of interest" description="Disordered" evidence="1">
    <location>
        <begin position="108"/>
        <end position="257"/>
    </location>
</feature>
<organism evidence="2 3">
    <name type="scientific">Schizothecium vesticola</name>
    <dbReference type="NCBI Taxonomy" id="314040"/>
    <lineage>
        <taxon>Eukaryota</taxon>
        <taxon>Fungi</taxon>
        <taxon>Dikarya</taxon>
        <taxon>Ascomycota</taxon>
        <taxon>Pezizomycotina</taxon>
        <taxon>Sordariomycetes</taxon>
        <taxon>Sordariomycetidae</taxon>
        <taxon>Sordariales</taxon>
        <taxon>Schizotheciaceae</taxon>
        <taxon>Schizothecium</taxon>
    </lineage>
</organism>
<evidence type="ECO:0000256" key="1">
    <source>
        <dbReference type="SAM" id="MobiDB-lite"/>
    </source>
</evidence>
<feature type="compositionally biased region" description="Polar residues" evidence="1">
    <location>
        <begin position="241"/>
        <end position="257"/>
    </location>
</feature>
<dbReference type="Proteomes" id="UP001172155">
    <property type="component" value="Unassembled WGS sequence"/>
</dbReference>
<keyword evidence="3" id="KW-1185">Reference proteome</keyword>
<proteinExistence type="predicted"/>
<dbReference type="AlphaFoldDB" id="A0AA40K995"/>